<dbReference type="InterPro" id="IPR013078">
    <property type="entry name" value="His_Pase_superF_clade-1"/>
</dbReference>
<comment type="caution">
    <text evidence="2">The sequence shown here is derived from an EMBL/GenBank/DDBJ whole genome shotgun (WGS) entry which is preliminary data.</text>
</comment>
<sequence length="194" mass="20435">MRPLRILCLLLLLSVAPAAAARAEADPAALWQALAGGGHVALMRHALAPGTGDPMRVVIGDCATQRNLDDVGRAQARATGDAFRAHGIDRAVVLTSQWCRCRETAALLDLGPPEDVPALNSFFADRSKGPAQLDAVRAFLENLGTDAPPHVLVTHQVVVTGLTDVFPRSGEIVVLRLTDGDGPPFIVAGRIPAF</sequence>
<name>A0A7W6S294_9PROT</name>
<dbReference type="Proteomes" id="UP000555728">
    <property type="component" value="Unassembled WGS sequence"/>
</dbReference>
<dbReference type="CDD" id="cd07040">
    <property type="entry name" value="HP"/>
    <property type="match status" value="1"/>
</dbReference>
<keyword evidence="3" id="KW-1185">Reference proteome</keyword>
<accession>A0A7W6S294</accession>
<keyword evidence="1" id="KW-0732">Signal</keyword>
<evidence type="ECO:0000313" key="2">
    <source>
        <dbReference type="EMBL" id="MBB4287585.1"/>
    </source>
</evidence>
<dbReference type="AlphaFoldDB" id="A0A7W6S294"/>
<evidence type="ECO:0000256" key="1">
    <source>
        <dbReference type="SAM" id="SignalP"/>
    </source>
</evidence>
<dbReference type="EMBL" id="JACIGI010000042">
    <property type="protein sequence ID" value="MBB4287585.1"/>
    <property type="molecule type" value="Genomic_DNA"/>
</dbReference>
<organism evidence="2 3">
    <name type="scientific">Roseospira goensis</name>
    <dbReference type="NCBI Taxonomy" id="391922"/>
    <lineage>
        <taxon>Bacteria</taxon>
        <taxon>Pseudomonadati</taxon>
        <taxon>Pseudomonadota</taxon>
        <taxon>Alphaproteobacteria</taxon>
        <taxon>Rhodospirillales</taxon>
        <taxon>Rhodospirillaceae</taxon>
        <taxon>Roseospira</taxon>
    </lineage>
</organism>
<dbReference type="SUPFAM" id="SSF53254">
    <property type="entry name" value="Phosphoglycerate mutase-like"/>
    <property type="match status" value="1"/>
</dbReference>
<proteinExistence type="predicted"/>
<reference evidence="2 3" key="1">
    <citation type="submission" date="2020-08" db="EMBL/GenBank/DDBJ databases">
        <title>Genome sequencing of Purple Non-Sulfur Bacteria from various extreme environments.</title>
        <authorList>
            <person name="Mayer M."/>
        </authorList>
    </citation>
    <scope>NUCLEOTIDE SEQUENCE [LARGE SCALE GENOMIC DNA]</scope>
    <source>
        <strain evidence="2 3">JA135</strain>
    </source>
</reference>
<evidence type="ECO:0000313" key="3">
    <source>
        <dbReference type="Proteomes" id="UP000555728"/>
    </source>
</evidence>
<gene>
    <name evidence="2" type="ORF">GGD88_003336</name>
</gene>
<feature type="chain" id="PRO_5031218235" evidence="1">
    <location>
        <begin position="21"/>
        <end position="194"/>
    </location>
</feature>
<protein>
    <submittedName>
        <fullName evidence="2">Phosphohistidine phosphatase SixA</fullName>
    </submittedName>
</protein>
<dbReference type="Gene3D" id="3.40.50.1240">
    <property type="entry name" value="Phosphoglycerate mutase-like"/>
    <property type="match status" value="1"/>
</dbReference>
<dbReference type="RefSeq" id="WP_184437489.1">
    <property type="nucleotide sequence ID" value="NZ_JACIGI010000042.1"/>
</dbReference>
<dbReference type="InterPro" id="IPR029033">
    <property type="entry name" value="His_PPase_superfam"/>
</dbReference>
<dbReference type="SMART" id="SM00855">
    <property type="entry name" value="PGAM"/>
    <property type="match status" value="1"/>
</dbReference>
<dbReference type="Pfam" id="PF00300">
    <property type="entry name" value="His_Phos_1"/>
    <property type="match status" value="1"/>
</dbReference>
<feature type="signal peptide" evidence="1">
    <location>
        <begin position="1"/>
        <end position="20"/>
    </location>
</feature>